<protein>
    <submittedName>
        <fullName evidence="1">Uncharacterized protein</fullName>
    </submittedName>
</protein>
<dbReference type="EMBL" id="JAAIYO010000007">
    <property type="protein sequence ID" value="MBE4750945.1"/>
    <property type="molecule type" value="Genomic_DNA"/>
</dbReference>
<name>A0ABR9PSN7_9BACT</name>
<dbReference type="Proteomes" id="UP001516472">
    <property type="component" value="Unassembled WGS sequence"/>
</dbReference>
<comment type="caution">
    <text evidence="1">The sequence shown here is derived from an EMBL/GenBank/DDBJ whole genome shotgun (WGS) entry which is preliminary data.</text>
</comment>
<keyword evidence="2" id="KW-1185">Reference proteome</keyword>
<feature type="non-terminal residue" evidence="1">
    <location>
        <position position="111"/>
    </location>
</feature>
<accession>A0ABR9PSN7</accession>
<proteinExistence type="predicted"/>
<organism evidence="1 2">
    <name type="scientific">Corallococcus soli</name>
    <dbReference type="NCBI Taxonomy" id="2710757"/>
    <lineage>
        <taxon>Bacteria</taxon>
        <taxon>Pseudomonadati</taxon>
        <taxon>Myxococcota</taxon>
        <taxon>Myxococcia</taxon>
        <taxon>Myxococcales</taxon>
        <taxon>Cystobacterineae</taxon>
        <taxon>Myxococcaceae</taxon>
        <taxon>Corallococcus</taxon>
    </lineage>
</organism>
<evidence type="ECO:0000313" key="2">
    <source>
        <dbReference type="Proteomes" id="UP001516472"/>
    </source>
</evidence>
<sequence>MNRTKPCLSQVLIHLTLVGAFFPPGVLAGITPARAGATAIAHAHHAQEGTDMYRTHLQMHPAPAQAGQPVTLTLTVRDGEGRAVSRLTPSHEKPMHLFVVSRDLRHFAHVH</sequence>
<evidence type="ECO:0000313" key="1">
    <source>
        <dbReference type="EMBL" id="MBE4750945.1"/>
    </source>
</evidence>
<gene>
    <name evidence="1" type="ORF">G4177_22495</name>
</gene>
<reference evidence="1 2" key="1">
    <citation type="submission" date="2020-02" db="EMBL/GenBank/DDBJ databases">
        <authorList>
            <person name="Babadi Z.K."/>
            <person name="Risdian C."/>
            <person name="Ebrahimipour G.H."/>
            <person name="Wink J."/>
        </authorList>
    </citation>
    <scope>NUCLEOTIDE SEQUENCE [LARGE SCALE GENOMIC DNA]</scope>
    <source>
        <strain evidence="1 2">ZKHCc1 1396</strain>
    </source>
</reference>